<reference evidence="2 3" key="1">
    <citation type="submission" date="2020-07" db="EMBL/GenBank/DDBJ databases">
        <title>Complete genome and description of Selenomonas timonensis sp. nov., a new bacterium isolated from a gingivitis subject.</title>
        <authorList>
            <person name="Antezack A."/>
        </authorList>
    </citation>
    <scope>NUCLEOTIDE SEQUENCE [LARGE SCALE GENOMIC DNA]</scope>
    <source>
        <strain evidence="2 3">Marseille-Q3039</strain>
    </source>
</reference>
<gene>
    <name evidence="2" type="ORF">H1B31_02675</name>
</gene>
<keyword evidence="3" id="KW-1185">Reference proteome</keyword>
<dbReference type="Proteomes" id="UP000515480">
    <property type="component" value="Chromosome"/>
</dbReference>
<dbReference type="AlphaFoldDB" id="A0A7G7VL83"/>
<dbReference type="KEGG" id="stim:H1B31_02675"/>
<name>A0A7G7VL83_9FIRM</name>
<keyword evidence="1" id="KW-0732">Signal</keyword>
<sequence length="172" mass="18902">MRMMGKRIVGLVAVLVLAFSAVTMAAGANQINRDDHVLQYNEIALGGIMVGMKRAQVEAIYGAPTERTEPAKSAALDEMMDRYTYGTSFQVTFVGDTVMYINTSAHNGIATPAGVTVGDPADKITRTYGKPQRYTRYESGEESFVYRDPYDIHIGFSVEKGRITRIGIVGYE</sequence>
<organism evidence="2 3">
    <name type="scientific">Selenomonas timonae</name>
    <dbReference type="NCBI Taxonomy" id="2754044"/>
    <lineage>
        <taxon>Bacteria</taxon>
        <taxon>Bacillati</taxon>
        <taxon>Bacillota</taxon>
        <taxon>Negativicutes</taxon>
        <taxon>Selenomonadales</taxon>
        <taxon>Selenomonadaceae</taxon>
        <taxon>Selenomonas</taxon>
    </lineage>
</organism>
<evidence type="ECO:0000256" key="1">
    <source>
        <dbReference type="SAM" id="SignalP"/>
    </source>
</evidence>
<evidence type="ECO:0000313" key="3">
    <source>
        <dbReference type="Proteomes" id="UP000515480"/>
    </source>
</evidence>
<feature type="signal peptide" evidence="1">
    <location>
        <begin position="1"/>
        <end position="25"/>
    </location>
</feature>
<accession>A0A7G7VL83</accession>
<feature type="chain" id="PRO_5039531465" description="DUF4309 domain-containing protein" evidence="1">
    <location>
        <begin position="26"/>
        <end position="172"/>
    </location>
</feature>
<dbReference type="EMBL" id="CP060204">
    <property type="protein sequence ID" value="QNH54876.1"/>
    <property type="molecule type" value="Genomic_DNA"/>
</dbReference>
<evidence type="ECO:0008006" key="4">
    <source>
        <dbReference type="Google" id="ProtNLM"/>
    </source>
</evidence>
<protein>
    <recommendedName>
        <fullName evidence="4">DUF4309 domain-containing protein</fullName>
    </recommendedName>
</protein>
<evidence type="ECO:0000313" key="2">
    <source>
        <dbReference type="EMBL" id="QNH54876.1"/>
    </source>
</evidence>
<proteinExistence type="predicted"/>